<comment type="caution">
    <text evidence="1">The sequence shown here is derived from an EMBL/GenBank/DDBJ whole genome shotgun (WGS) entry which is preliminary data.</text>
</comment>
<protein>
    <submittedName>
        <fullName evidence="1">N-acetyllactosaminide beta-1,6-N-acetylglucosaminyl-transferase</fullName>
    </submittedName>
</protein>
<evidence type="ECO:0000313" key="2">
    <source>
        <dbReference type="Proteomes" id="UP000827872"/>
    </source>
</evidence>
<gene>
    <name evidence="1" type="primary">GCNT2_1</name>
    <name evidence="1" type="ORF">K3G42_008782</name>
</gene>
<dbReference type="Proteomes" id="UP000827872">
    <property type="component" value="Linkage Group LG09"/>
</dbReference>
<dbReference type="EMBL" id="CM037622">
    <property type="protein sequence ID" value="KAH8003022.1"/>
    <property type="molecule type" value="Genomic_DNA"/>
</dbReference>
<evidence type="ECO:0000313" key="1">
    <source>
        <dbReference type="EMBL" id="KAH8003022.1"/>
    </source>
</evidence>
<organism evidence="1 2">
    <name type="scientific">Sphaerodactylus townsendi</name>
    <dbReference type="NCBI Taxonomy" id="933632"/>
    <lineage>
        <taxon>Eukaryota</taxon>
        <taxon>Metazoa</taxon>
        <taxon>Chordata</taxon>
        <taxon>Craniata</taxon>
        <taxon>Vertebrata</taxon>
        <taxon>Euteleostomi</taxon>
        <taxon>Lepidosauria</taxon>
        <taxon>Squamata</taxon>
        <taxon>Bifurcata</taxon>
        <taxon>Gekkota</taxon>
        <taxon>Sphaerodactylidae</taxon>
        <taxon>Sphaerodactylus</taxon>
    </lineage>
</organism>
<sequence length="115" mass="13005">MIGQPRLRERFARKQCLAFGCKTVAIAGVPGSMPNGSWEGDLRAVKWSNMESTHGGCHGHYVRSICIYGTGDLKWLLNSTSLFANKFELETYPPTVECLEQILRERALNHSEDRY</sequence>
<reference evidence="1" key="1">
    <citation type="submission" date="2021-08" db="EMBL/GenBank/DDBJ databases">
        <title>The first chromosome-level gecko genome reveals the dynamic sex chromosomes of Neotropical dwarf geckos (Sphaerodactylidae: Sphaerodactylus).</title>
        <authorList>
            <person name="Pinto B.J."/>
            <person name="Keating S.E."/>
            <person name="Gamble T."/>
        </authorList>
    </citation>
    <scope>NUCLEOTIDE SEQUENCE</scope>
    <source>
        <strain evidence="1">TG3544</strain>
    </source>
</reference>
<proteinExistence type="predicted"/>
<keyword evidence="2" id="KW-1185">Reference proteome</keyword>
<name>A0ACB8FCT1_9SAUR</name>
<accession>A0ACB8FCT1</accession>